<dbReference type="Gene3D" id="3.40.640.10">
    <property type="entry name" value="Type I PLP-dependent aspartate aminotransferase-like (Major domain)"/>
    <property type="match status" value="1"/>
</dbReference>
<dbReference type="FunFam" id="4.10.280.50:FF:000001">
    <property type="entry name" value="Glutamate decarboxylase"/>
    <property type="match status" value="1"/>
</dbReference>
<proteinExistence type="inferred from homology"/>
<feature type="compositionally biased region" description="Gly residues" evidence="9">
    <location>
        <begin position="423"/>
        <end position="432"/>
    </location>
</feature>
<sequence length="655" mass="72280">MTDTHPDGTIAPAYTGRLANDPVPALRLPTDRTDPDAVYRFVHDELMLDGSSRLNLATFVTTYMEPQAEKLMAETFDKNMIDKDEYPATAAIEQRCVNMVADLWNAPNLDATDPSSATGVSTIGSSEAVMLAGLALKWQWRARRQDAGDDATRPNLVLGTNVQVVWEKFCRYFDVEPKYLDMEPGRYVITPDQVRKAVDENTIGVVAILGTTFTGELEAVREITEALDDVAAAGGPDVPVHVDAASGGFVVPFLDPDLLWDFRLPRVKSINASGHKYGLTYPGLGFVVWRESQDLPDDLVFHVNYLGGDMPTFTLNFSRPGNQVVGQYFNFLRLGRRRLRPARRPGLHGVRHLPRAAGARLAGPGLHDARSRGGCLGAENRGARGLLGGSGPTTVRRDRRGGDISAGPRRSLARPRVRPLTGVGAGARGGVEAGESVRGRVQGVRGQHGERHRLPTQHPRPQVDPTGPDDVRRQRGDDHPVVPLEFALELAERPPRVTREDAHAVDRRRDDGRVRIQVHHHHPTVDTTQPRHVLRGDPGTQGRQTQCGIALHRPTDVQGLRRAGQRCPLREDVVHRRVARTVQDHAETAGVVVFDHVHDRASERRFDQFRGRDQQASGPHGVVGRRRPVLRVLCVCHRLIMAPVIAPRRETGQGE</sequence>
<dbReference type="GO" id="GO:0004058">
    <property type="term" value="F:aromatic-L-amino-acid decarboxylase activity"/>
    <property type="evidence" value="ECO:0007669"/>
    <property type="project" value="UniProtKB-ARBA"/>
</dbReference>
<gene>
    <name evidence="10" type="ORF">SAMN05444374_106102</name>
</gene>
<dbReference type="GO" id="GO:0006538">
    <property type="term" value="P:L-glutamate catabolic process"/>
    <property type="evidence" value="ECO:0007669"/>
    <property type="project" value="TreeGrafter"/>
</dbReference>
<feature type="modified residue" description="N6-(pyridoxal phosphate)lysine" evidence="7">
    <location>
        <position position="276"/>
    </location>
</feature>
<dbReference type="Proteomes" id="UP000182054">
    <property type="component" value="Unassembled WGS sequence"/>
</dbReference>
<dbReference type="GO" id="GO:0004351">
    <property type="term" value="F:glutamate decarboxylase activity"/>
    <property type="evidence" value="ECO:0007669"/>
    <property type="project" value="UniProtKB-EC"/>
</dbReference>
<evidence type="ECO:0000313" key="11">
    <source>
        <dbReference type="Proteomes" id="UP000182054"/>
    </source>
</evidence>
<dbReference type="NCBIfam" id="TIGR01788">
    <property type="entry name" value="Glu-decarb-GAD"/>
    <property type="match status" value="1"/>
</dbReference>
<reference evidence="10 11" key="1">
    <citation type="submission" date="2016-10" db="EMBL/GenBank/DDBJ databases">
        <authorList>
            <person name="de Groot N.N."/>
        </authorList>
    </citation>
    <scope>NUCLEOTIDE SEQUENCE [LARGE SCALE GENOMIC DNA]</scope>
    <source>
        <strain evidence="10 11">DSM 44908</strain>
    </source>
</reference>
<dbReference type="SUPFAM" id="SSF53383">
    <property type="entry name" value="PLP-dependent transferases"/>
    <property type="match status" value="1"/>
</dbReference>
<keyword evidence="5 8" id="KW-0456">Lyase</keyword>
<name>A0A1I0TFZ3_9NOCA</name>
<dbReference type="PANTHER" id="PTHR43321:SF3">
    <property type="entry name" value="GLUTAMATE DECARBOXYLASE"/>
    <property type="match status" value="1"/>
</dbReference>
<dbReference type="GO" id="GO:0005829">
    <property type="term" value="C:cytosol"/>
    <property type="evidence" value="ECO:0007669"/>
    <property type="project" value="TreeGrafter"/>
</dbReference>
<comment type="similarity">
    <text evidence="2 8">Belongs to the group II decarboxylase family.</text>
</comment>
<dbReference type="InterPro" id="IPR002129">
    <property type="entry name" value="PyrdxlP-dep_de-COase"/>
</dbReference>
<dbReference type="Gene3D" id="4.10.280.50">
    <property type="match status" value="1"/>
</dbReference>
<dbReference type="InterPro" id="IPR015421">
    <property type="entry name" value="PyrdxlP-dep_Trfase_major"/>
</dbReference>
<dbReference type="FunFam" id="3.40.640.10:FF:000017">
    <property type="entry name" value="Glutamate decarboxylase"/>
    <property type="match status" value="1"/>
</dbReference>
<evidence type="ECO:0000256" key="9">
    <source>
        <dbReference type="SAM" id="MobiDB-lite"/>
    </source>
</evidence>
<comment type="catalytic activity">
    <reaction evidence="6 8">
        <text>L-glutamate + H(+) = 4-aminobutanoate + CO2</text>
        <dbReference type="Rhea" id="RHEA:17785"/>
        <dbReference type="ChEBI" id="CHEBI:15378"/>
        <dbReference type="ChEBI" id="CHEBI:16526"/>
        <dbReference type="ChEBI" id="CHEBI:29985"/>
        <dbReference type="ChEBI" id="CHEBI:59888"/>
        <dbReference type="EC" id="4.1.1.15"/>
    </reaction>
</comment>
<dbReference type="InterPro" id="IPR015424">
    <property type="entry name" value="PyrdxlP-dep_Trfase"/>
</dbReference>
<keyword evidence="8" id="KW-0210">Decarboxylase</keyword>
<dbReference type="EMBL" id="FOJN01000006">
    <property type="protein sequence ID" value="SFA50660.1"/>
    <property type="molecule type" value="Genomic_DNA"/>
</dbReference>
<comment type="cofactor">
    <cofactor evidence="1 7 8">
        <name>pyridoxal 5'-phosphate</name>
        <dbReference type="ChEBI" id="CHEBI:597326"/>
    </cofactor>
</comment>
<evidence type="ECO:0000256" key="7">
    <source>
        <dbReference type="PIRSR" id="PIRSR602129-50"/>
    </source>
</evidence>
<evidence type="ECO:0000256" key="6">
    <source>
        <dbReference type="ARBA" id="ARBA00048868"/>
    </source>
</evidence>
<evidence type="ECO:0000256" key="2">
    <source>
        <dbReference type="ARBA" id="ARBA00009533"/>
    </source>
</evidence>
<evidence type="ECO:0000313" key="10">
    <source>
        <dbReference type="EMBL" id="SFA50660.1"/>
    </source>
</evidence>
<dbReference type="InterPro" id="IPR010107">
    <property type="entry name" value="Glutamate_decarboxylase"/>
</dbReference>
<dbReference type="PANTHER" id="PTHR43321">
    <property type="entry name" value="GLUTAMATE DECARBOXYLASE"/>
    <property type="match status" value="1"/>
</dbReference>
<organism evidence="10 11">
    <name type="scientific">Rhodococcoides kroppenstedtii</name>
    <dbReference type="NCBI Taxonomy" id="293050"/>
    <lineage>
        <taxon>Bacteria</taxon>
        <taxon>Bacillati</taxon>
        <taxon>Actinomycetota</taxon>
        <taxon>Actinomycetes</taxon>
        <taxon>Mycobacteriales</taxon>
        <taxon>Nocardiaceae</taxon>
        <taxon>Rhodococcoides</taxon>
    </lineage>
</organism>
<evidence type="ECO:0000256" key="8">
    <source>
        <dbReference type="RuleBase" id="RU361171"/>
    </source>
</evidence>
<evidence type="ECO:0000256" key="4">
    <source>
        <dbReference type="ARBA" id="ARBA00022898"/>
    </source>
</evidence>
<accession>A0A1I0TFZ3</accession>
<feature type="region of interest" description="Disordered" evidence="9">
    <location>
        <begin position="372"/>
        <end position="476"/>
    </location>
</feature>
<dbReference type="Pfam" id="PF00282">
    <property type="entry name" value="Pyridoxal_deC"/>
    <property type="match status" value="1"/>
</dbReference>
<evidence type="ECO:0000256" key="3">
    <source>
        <dbReference type="ARBA" id="ARBA00012421"/>
    </source>
</evidence>
<keyword evidence="4 7" id="KW-0663">Pyridoxal phosphate</keyword>
<protein>
    <recommendedName>
        <fullName evidence="3 8">Glutamate decarboxylase</fullName>
        <ecNumber evidence="3 8">4.1.1.15</ecNumber>
    </recommendedName>
</protein>
<evidence type="ECO:0000256" key="1">
    <source>
        <dbReference type="ARBA" id="ARBA00001933"/>
    </source>
</evidence>
<evidence type="ECO:0000256" key="5">
    <source>
        <dbReference type="ARBA" id="ARBA00023239"/>
    </source>
</evidence>
<dbReference type="AlphaFoldDB" id="A0A1I0TFZ3"/>
<dbReference type="GO" id="GO:0030170">
    <property type="term" value="F:pyridoxal phosphate binding"/>
    <property type="evidence" value="ECO:0007669"/>
    <property type="project" value="InterPro"/>
</dbReference>
<dbReference type="EC" id="4.1.1.15" evidence="3 8"/>